<feature type="chain" id="PRO_5017328928" description="Aminoglycoside phosphotransferase domain-containing protein" evidence="1">
    <location>
        <begin position="24"/>
        <end position="344"/>
    </location>
</feature>
<organism evidence="2 3">
    <name type="scientific">Aspergillus ibericus CBS 121593</name>
    <dbReference type="NCBI Taxonomy" id="1448316"/>
    <lineage>
        <taxon>Eukaryota</taxon>
        <taxon>Fungi</taxon>
        <taxon>Dikarya</taxon>
        <taxon>Ascomycota</taxon>
        <taxon>Pezizomycotina</taxon>
        <taxon>Eurotiomycetes</taxon>
        <taxon>Eurotiomycetidae</taxon>
        <taxon>Eurotiales</taxon>
        <taxon>Aspergillaceae</taxon>
        <taxon>Aspergillus</taxon>
        <taxon>Aspergillus subgen. Circumdati</taxon>
    </lineage>
</organism>
<gene>
    <name evidence="2" type="ORF">BO80DRAFT_461378</name>
</gene>
<dbReference type="Proteomes" id="UP000249402">
    <property type="component" value="Unassembled WGS sequence"/>
</dbReference>
<reference evidence="2 3" key="1">
    <citation type="submission" date="2018-02" db="EMBL/GenBank/DDBJ databases">
        <title>The genomes of Aspergillus section Nigri reveals drivers in fungal speciation.</title>
        <authorList>
            <consortium name="DOE Joint Genome Institute"/>
            <person name="Vesth T.C."/>
            <person name="Nybo J."/>
            <person name="Theobald S."/>
            <person name="Brandl J."/>
            <person name="Frisvad J.C."/>
            <person name="Nielsen K.F."/>
            <person name="Lyhne E.K."/>
            <person name="Kogle M.E."/>
            <person name="Kuo A."/>
            <person name="Riley R."/>
            <person name="Clum A."/>
            <person name="Nolan M."/>
            <person name="Lipzen A."/>
            <person name="Salamov A."/>
            <person name="Henrissat B."/>
            <person name="Wiebenga A."/>
            <person name="De vries R.P."/>
            <person name="Grigoriev I.V."/>
            <person name="Mortensen U.H."/>
            <person name="Andersen M.R."/>
            <person name="Baker S.E."/>
        </authorList>
    </citation>
    <scope>NUCLEOTIDE SEQUENCE [LARGE SCALE GENOMIC DNA]</scope>
    <source>
        <strain evidence="2 3">CBS 121593</strain>
    </source>
</reference>
<dbReference type="GeneID" id="37227310"/>
<feature type="signal peptide" evidence="1">
    <location>
        <begin position="1"/>
        <end position="23"/>
    </location>
</feature>
<dbReference type="RefSeq" id="XP_025579862.1">
    <property type="nucleotide sequence ID" value="XM_025722445.1"/>
</dbReference>
<sequence>MVECLELVTLLCLVLQLVVCSVASNGYPLGVNLGPTYITAAYVNGDDQAIPLVKIEGPSAYQEHMKQLLADSARRAYIAGRLHIKEDDTWVPAPESALSYPSDKADLITSLLQQAQDQAAQYLHRPINITALGIPVGLDSIAEYHLKHTALEATSMQFIWHASRYLDAVRRAYGLNTCAAFGHPEGCILLNEDNCIFFVDLNCDGLVNLWVSYVADYAVDINEEQHATYNMSAYAHGEGGGQSDSQELSEFFQKFIEKKIPSSMGEDLRAVILSGEASETEMFALEQAVYHALPENWRSLLRAEIDPFYVAAIGTARRAKLQLDDPAFQREDDNLFDLGGHDEL</sequence>
<protein>
    <recommendedName>
        <fullName evidence="4">Aminoglycoside phosphotransferase domain-containing protein</fullName>
    </recommendedName>
</protein>
<name>A0A395HEJ5_9EURO</name>
<evidence type="ECO:0000256" key="1">
    <source>
        <dbReference type="SAM" id="SignalP"/>
    </source>
</evidence>
<dbReference type="AlphaFoldDB" id="A0A395HEJ5"/>
<dbReference type="VEuPathDB" id="FungiDB:BO80DRAFT_461378"/>
<evidence type="ECO:0008006" key="4">
    <source>
        <dbReference type="Google" id="ProtNLM"/>
    </source>
</evidence>
<evidence type="ECO:0000313" key="3">
    <source>
        <dbReference type="Proteomes" id="UP000249402"/>
    </source>
</evidence>
<proteinExistence type="predicted"/>
<accession>A0A395HEJ5</accession>
<evidence type="ECO:0000313" key="2">
    <source>
        <dbReference type="EMBL" id="RAL05535.1"/>
    </source>
</evidence>
<dbReference type="EMBL" id="KZ824421">
    <property type="protein sequence ID" value="RAL05535.1"/>
    <property type="molecule type" value="Genomic_DNA"/>
</dbReference>
<keyword evidence="1" id="KW-0732">Signal</keyword>
<keyword evidence="3" id="KW-1185">Reference proteome</keyword>
<dbReference type="OrthoDB" id="4493161at2759"/>